<dbReference type="EC" id="3.1.2.-" evidence="1"/>
<dbReference type="Pfam" id="PF13279">
    <property type="entry name" value="4HBT_2"/>
    <property type="match status" value="1"/>
</dbReference>
<dbReference type="GO" id="GO:0016787">
    <property type="term" value="F:hydrolase activity"/>
    <property type="evidence" value="ECO:0007669"/>
    <property type="project" value="UniProtKB-KW"/>
</dbReference>
<keyword evidence="1" id="KW-0378">Hydrolase</keyword>
<comment type="caution">
    <text evidence="1">The sequence shown here is derived from an EMBL/GenBank/DDBJ whole genome shotgun (WGS) entry which is preliminary data.</text>
</comment>
<dbReference type="EMBL" id="JBHRSB010000002">
    <property type="protein sequence ID" value="MFC3000076.1"/>
    <property type="molecule type" value="Genomic_DNA"/>
</dbReference>
<dbReference type="CDD" id="cd00586">
    <property type="entry name" value="4HBT"/>
    <property type="match status" value="1"/>
</dbReference>
<evidence type="ECO:0000313" key="2">
    <source>
        <dbReference type="Proteomes" id="UP001595420"/>
    </source>
</evidence>
<name>A0ABV7BTN2_9PROT</name>
<evidence type="ECO:0000313" key="1">
    <source>
        <dbReference type="EMBL" id="MFC3000076.1"/>
    </source>
</evidence>
<keyword evidence="2" id="KW-1185">Reference proteome</keyword>
<accession>A0ABV7BTN2</accession>
<reference evidence="2" key="1">
    <citation type="journal article" date="2019" name="Int. J. Syst. Evol. Microbiol.">
        <title>The Global Catalogue of Microorganisms (GCM) 10K type strain sequencing project: providing services to taxonomists for standard genome sequencing and annotation.</title>
        <authorList>
            <consortium name="The Broad Institute Genomics Platform"/>
            <consortium name="The Broad Institute Genome Sequencing Center for Infectious Disease"/>
            <person name="Wu L."/>
            <person name="Ma J."/>
        </authorList>
    </citation>
    <scope>NUCLEOTIDE SEQUENCE [LARGE SCALE GENOMIC DNA]</scope>
    <source>
        <strain evidence="2">CGMCC 1.16855</strain>
    </source>
</reference>
<organism evidence="1 2">
    <name type="scientific">Falsiroseomonas tokyonensis</name>
    <dbReference type="NCBI Taxonomy" id="430521"/>
    <lineage>
        <taxon>Bacteria</taxon>
        <taxon>Pseudomonadati</taxon>
        <taxon>Pseudomonadota</taxon>
        <taxon>Alphaproteobacteria</taxon>
        <taxon>Acetobacterales</taxon>
        <taxon>Roseomonadaceae</taxon>
        <taxon>Falsiroseomonas</taxon>
    </lineage>
</organism>
<dbReference type="RefSeq" id="WP_216836134.1">
    <property type="nucleotide sequence ID" value="NZ_JAFNJS010000002.1"/>
</dbReference>
<proteinExistence type="predicted"/>
<dbReference type="Proteomes" id="UP001595420">
    <property type="component" value="Unassembled WGS sequence"/>
</dbReference>
<sequence>MGKVRPEWVDHYGHMNLAYYLVVFDLATDEVWPEWGLGPALRARGLGTFAVESWQAYRREVVLDAPLAAESALLAFDAKRLLLRHRLYHGEEGWLSAENEVLFLCVDLATRKVAAWPEDVLVRFEAVKVAEAPQRLALTRQR</sequence>
<protein>
    <submittedName>
        <fullName evidence="1">Acyl-CoA thioesterase</fullName>
        <ecNumber evidence="1">3.1.2.-</ecNumber>
    </submittedName>
</protein>
<gene>
    <name evidence="1" type="ORF">ACFOD3_09230</name>
</gene>